<keyword evidence="4 10" id="KW-0963">Cytoplasm</keyword>
<dbReference type="KEGG" id="dmp:FAK_19790"/>
<gene>
    <name evidence="10" type="primary">grpE</name>
    <name evidence="15" type="ORF">FAK_19790</name>
</gene>
<reference evidence="16" key="1">
    <citation type="journal article" date="2023" name="Arch. Microbiol.">
        <title>Desulfoferula mesophilus gen. nov. sp. nov., a mesophilic sulfate-reducing bacterium isolated from a brackish lake sediment.</title>
        <authorList>
            <person name="Watanabe T."/>
            <person name="Yabe T."/>
            <person name="Tsuji J.M."/>
            <person name="Fukui M."/>
        </authorList>
    </citation>
    <scope>NUCLEOTIDE SEQUENCE [LARGE SCALE GENOMIC DNA]</scope>
    <source>
        <strain evidence="16">12FAK</strain>
    </source>
</reference>
<dbReference type="GO" id="GO:0051082">
    <property type="term" value="F:unfolded protein binding"/>
    <property type="evidence" value="ECO:0007669"/>
    <property type="project" value="TreeGrafter"/>
</dbReference>
<keyword evidence="6 10" id="KW-0143">Chaperone</keyword>
<dbReference type="AlphaFoldDB" id="A0AAU9ECS2"/>
<evidence type="ECO:0000256" key="4">
    <source>
        <dbReference type="ARBA" id="ARBA00022490"/>
    </source>
</evidence>
<dbReference type="PANTHER" id="PTHR21237">
    <property type="entry name" value="GRPE PROTEIN"/>
    <property type="match status" value="1"/>
</dbReference>
<keyword evidence="5 10" id="KW-0346">Stress response</keyword>
<evidence type="ECO:0000256" key="10">
    <source>
        <dbReference type="HAMAP-Rule" id="MF_01151"/>
    </source>
</evidence>
<evidence type="ECO:0000256" key="14">
    <source>
        <dbReference type="SAM" id="MobiDB-lite"/>
    </source>
</evidence>
<dbReference type="Pfam" id="PF01025">
    <property type="entry name" value="GrpE"/>
    <property type="match status" value="1"/>
</dbReference>
<dbReference type="GO" id="GO:0042803">
    <property type="term" value="F:protein homodimerization activity"/>
    <property type="evidence" value="ECO:0007669"/>
    <property type="project" value="InterPro"/>
</dbReference>
<evidence type="ECO:0000256" key="1">
    <source>
        <dbReference type="ARBA" id="ARBA00004496"/>
    </source>
</evidence>
<dbReference type="PANTHER" id="PTHR21237:SF23">
    <property type="entry name" value="GRPE PROTEIN HOMOLOG, MITOCHONDRIAL"/>
    <property type="match status" value="1"/>
</dbReference>
<organism evidence="15 16">
    <name type="scientific">Desulfoferula mesophila</name>
    <dbReference type="NCBI Taxonomy" id="3058419"/>
    <lineage>
        <taxon>Bacteria</taxon>
        <taxon>Pseudomonadati</taxon>
        <taxon>Thermodesulfobacteriota</taxon>
        <taxon>Desulfarculia</taxon>
        <taxon>Desulfarculales</taxon>
        <taxon>Desulfarculaceae</taxon>
        <taxon>Desulfoferula</taxon>
    </lineage>
</organism>
<dbReference type="SUPFAM" id="SSF51064">
    <property type="entry name" value="Head domain of nucleotide exchange factor GrpE"/>
    <property type="match status" value="1"/>
</dbReference>
<evidence type="ECO:0000256" key="5">
    <source>
        <dbReference type="ARBA" id="ARBA00023016"/>
    </source>
</evidence>
<dbReference type="GO" id="GO:0005737">
    <property type="term" value="C:cytoplasm"/>
    <property type="evidence" value="ECO:0007669"/>
    <property type="project" value="UniProtKB-SubCell"/>
</dbReference>
<evidence type="ECO:0000256" key="6">
    <source>
        <dbReference type="ARBA" id="ARBA00023186"/>
    </source>
</evidence>
<feature type="coiled-coil region" evidence="13">
    <location>
        <begin position="32"/>
        <end position="63"/>
    </location>
</feature>
<dbReference type="NCBIfam" id="NF010738">
    <property type="entry name" value="PRK14140.1"/>
    <property type="match status" value="1"/>
</dbReference>
<dbReference type="GO" id="GO:0000774">
    <property type="term" value="F:adenyl-nucleotide exchange factor activity"/>
    <property type="evidence" value="ECO:0007669"/>
    <property type="project" value="InterPro"/>
</dbReference>
<dbReference type="SUPFAM" id="SSF58014">
    <property type="entry name" value="Coiled-coil domain of nucleotide exchange factor GrpE"/>
    <property type="match status" value="1"/>
</dbReference>
<evidence type="ECO:0000256" key="7">
    <source>
        <dbReference type="ARBA" id="ARBA00053401"/>
    </source>
</evidence>
<dbReference type="InterPro" id="IPR013805">
    <property type="entry name" value="GrpE_CC"/>
</dbReference>
<dbReference type="InterPro" id="IPR009012">
    <property type="entry name" value="GrpE_head"/>
</dbReference>
<dbReference type="HAMAP" id="MF_01151">
    <property type="entry name" value="GrpE"/>
    <property type="match status" value="1"/>
</dbReference>
<comment type="subcellular location">
    <subcellularLocation>
        <location evidence="1 10">Cytoplasm</location>
    </subcellularLocation>
</comment>
<name>A0AAU9ECS2_9BACT</name>
<dbReference type="EMBL" id="AP028679">
    <property type="protein sequence ID" value="BEQ14913.1"/>
    <property type="molecule type" value="Genomic_DNA"/>
</dbReference>
<protein>
    <recommendedName>
        <fullName evidence="8 10">Protein GrpE</fullName>
    </recommendedName>
    <alternativeName>
        <fullName evidence="9 10">HSP-70 cofactor</fullName>
    </alternativeName>
</protein>
<sequence length="181" mass="20154">MIKSENPGAVPASEQEEKISADLPEETPAQGCEELAAQVTELKERALRQAAELDNYKKRTEREKAEFFKRANEGLVKELLPVLDNLERALASAKEHTQSDPNLVQGVEMIHGELLKTLGRHGLEPVQAVGQAFDPELHEAMMQQEDPEQDENTVLAEAQKGYTYEGRLLRPAMVVVSRKPA</sequence>
<feature type="region of interest" description="Disordered" evidence="14">
    <location>
        <begin position="1"/>
        <end position="30"/>
    </location>
</feature>
<proteinExistence type="inferred from homology"/>
<evidence type="ECO:0000313" key="15">
    <source>
        <dbReference type="EMBL" id="BEQ14913.1"/>
    </source>
</evidence>
<evidence type="ECO:0000256" key="9">
    <source>
        <dbReference type="ARBA" id="ARBA00076414"/>
    </source>
</evidence>
<accession>A0AAU9ECS2</accession>
<evidence type="ECO:0000256" key="12">
    <source>
        <dbReference type="RuleBase" id="RU004478"/>
    </source>
</evidence>
<comment type="similarity">
    <text evidence="2 10 12">Belongs to the GrpE family.</text>
</comment>
<evidence type="ECO:0000256" key="3">
    <source>
        <dbReference type="ARBA" id="ARBA00011738"/>
    </source>
</evidence>
<dbReference type="Gene3D" id="2.30.22.10">
    <property type="entry name" value="Head domain of nucleotide exchange factor GrpE"/>
    <property type="match status" value="1"/>
</dbReference>
<dbReference type="GO" id="GO:0006457">
    <property type="term" value="P:protein folding"/>
    <property type="evidence" value="ECO:0007669"/>
    <property type="project" value="InterPro"/>
</dbReference>
<evidence type="ECO:0000256" key="11">
    <source>
        <dbReference type="RuleBase" id="RU000639"/>
    </source>
</evidence>
<keyword evidence="13" id="KW-0175">Coiled coil</keyword>
<evidence type="ECO:0000256" key="2">
    <source>
        <dbReference type="ARBA" id="ARBA00009054"/>
    </source>
</evidence>
<evidence type="ECO:0000256" key="8">
    <source>
        <dbReference type="ARBA" id="ARBA00072274"/>
    </source>
</evidence>
<dbReference type="RefSeq" id="WP_338606584.1">
    <property type="nucleotide sequence ID" value="NZ_AP028679.1"/>
</dbReference>
<keyword evidence="16" id="KW-1185">Reference proteome</keyword>
<dbReference type="PROSITE" id="PS01071">
    <property type="entry name" value="GRPE"/>
    <property type="match status" value="1"/>
</dbReference>
<dbReference type="FunFam" id="2.30.22.10:FF:000001">
    <property type="entry name" value="Protein GrpE"/>
    <property type="match status" value="1"/>
</dbReference>
<comment type="subunit">
    <text evidence="3 10">Homodimer.</text>
</comment>
<dbReference type="GO" id="GO:0051087">
    <property type="term" value="F:protein-folding chaperone binding"/>
    <property type="evidence" value="ECO:0007669"/>
    <property type="project" value="InterPro"/>
</dbReference>
<dbReference type="PRINTS" id="PR00773">
    <property type="entry name" value="GRPEPROTEIN"/>
</dbReference>
<dbReference type="InterPro" id="IPR000740">
    <property type="entry name" value="GrpE"/>
</dbReference>
<dbReference type="Gene3D" id="3.90.20.20">
    <property type="match status" value="1"/>
</dbReference>
<dbReference type="Proteomes" id="UP001366166">
    <property type="component" value="Chromosome"/>
</dbReference>
<evidence type="ECO:0000256" key="13">
    <source>
        <dbReference type="SAM" id="Coils"/>
    </source>
</evidence>
<evidence type="ECO:0000313" key="16">
    <source>
        <dbReference type="Proteomes" id="UP001366166"/>
    </source>
</evidence>
<dbReference type="CDD" id="cd00446">
    <property type="entry name" value="GrpE"/>
    <property type="match status" value="1"/>
</dbReference>
<comment type="function">
    <text evidence="7 10 11">Participates actively in the response to hyperosmotic and heat shock by preventing the aggregation of stress-denatured proteins, in association with DnaK and GrpE. It is the nucleotide exchange factor for DnaK and may function as a thermosensor. Unfolded proteins bind initially to DnaJ; upon interaction with the DnaJ-bound protein, DnaK hydrolyzes its bound ATP, resulting in the formation of a stable complex. GrpE releases ADP from DnaK; ATP binding to DnaK triggers the release of the substrate protein, thus completing the reaction cycle. Several rounds of ATP-dependent interactions between DnaJ, DnaK and GrpE are required for fully efficient folding.</text>
</comment>